<sequence>MNYMKKIIAILVFFTVANLSAQKTSFSDKALAEKMVTLDGKQISFENILNEYKGKTVVIDVWASWCSDCIKGMPNVKKLQEEYGNEDTVFLFLSLDRVEDSWHKGIEKYNVEGEHYFIQAGWKASKFCADIELDWIPRYMIVDKEGNIAYYKAIKANDEQFINHLKFLQ</sequence>
<feature type="chain" id="PRO_5011705721" evidence="5">
    <location>
        <begin position="22"/>
        <end position="169"/>
    </location>
</feature>
<evidence type="ECO:0000256" key="1">
    <source>
        <dbReference type="ARBA" id="ARBA00004196"/>
    </source>
</evidence>
<dbReference type="Pfam" id="PF08534">
    <property type="entry name" value="Redoxin"/>
    <property type="match status" value="1"/>
</dbReference>
<reference evidence="7 8" key="1">
    <citation type="submission" date="2016-10" db="EMBL/GenBank/DDBJ databases">
        <authorList>
            <person name="de Groot N.N."/>
        </authorList>
    </citation>
    <scope>NUCLEOTIDE SEQUENCE [LARGE SCALE GENOMIC DNA]</scope>
    <source>
        <strain evidence="7 8">CGMCC 1.12333</strain>
    </source>
</reference>
<comment type="subcellular location">
    <subcellularLocation>
        <location evidence="1">Cell envelope</location>
    </subcellularLocation>
</comment>
<proteinExistence type="predicted"/>
<dbReference type="GO" id="GO:0030313">
    <property type="term" value="C:cell envelope"/>
    <property type="evidence" value="ECO:0007669"/>
    <property type="project" value="UniProtKB-SubCell"/>
</dbReference>
<protein>
    <submittedName>
        <fullName evidence="7">Redoxin</fullName>
    </submittedName>
</protein>
<keyword evidence="5" id="KW-0732">Signal</keyword>
<accession>A0A1I7FDZ1</accession>
<dbReference type="GO" id="GO:0016491">
    <property type="term" value="F:oxidoreductase activity"/>
    <property type="evidence" value="ECO:0007669"/>
    <property type="project" value="InterPro"/>
</dbReference>
<keyword evidence="4" id="KW-0676">Redox-active center</keyword>
<dbReference type="PROSITE" id="PS51352">
    <property type="entry name" value="THIOREDOXIN_2"/>
    <property type="match status" value="1"/>
</dbReference>
<evidence type="ECO:0000256" key="2">
    <source>
        <dbReference type="ARBA" id="ARBA00022748"/>
    </source>
</evidence>
<evidence type="ECO:0000259" key="6">
    <source>
        <dbReference type="PROSITE" id="PS51352"/>
    </source>
</evidence>
<dbReference type="EMBL" id="FPBK01000001">
    <property type="protein sequence ID" value="SFU34440.1"/>
    <property type="molecule type" value="Genomic_DNA"/>
</dbReference>
<dbReference type="Gene3D" id="3.40.30.10">
    <property type="entry name" value="Glutaredoxin"/>
    <property type="match status" value="1"/>
</dbReference>
<evidence type="ECO:0000256" key="3">
    <source>
        <dbReference type="ARBA" id="ARBA00023157"/>
    </source>
</evidence>
<dbReference type="Proteomes" id="UP000199138">
    <property type="component" value="Unassembled WGS sequence"/>
</dbReference>
<dbReference type="STRING" id="1224947.SAMN05216480_101900"/>
<dbReference type="GO" id="GO:0017004">
    <property type="term" value="P:cytochrome complex assembly"/>
    <property type="evidence" value="ECO:0007669"/>
    <property type="project" value="UniProtKB-KW"/>
</dbReference>
<dbReference type="InterPro" id="IPR013740">
    <property type="entry name" value="Redoxin"/>
</dbReference>
<evidence type="ECO:0000313" key="7">
    <source>
        <dbReference type="EMBL" id="SFU34440.1"/>
    </source>
</evidence>
<evidence type="ECO:0000256" key="4">
    <source>
        <dbReference type="ARBA" id="ARBA00023284"/>
    </source>
</evidence>
<keyword evidence="2" id="KW-0201">Cytochrome c-type biogenesis</keyword>
<evidence type="ECO:0000256" key="5">
    <source>
        <dbReference type="SAM" id="SignalP"/>
    </source>
</evidence>
<keyword evidence="8" id="KW-1185">Reference proteome</keyword>
<evidence type="ECO:0000313" key="8">
    <source>
        <dbReference type="Proteomes" id="UP000199138"/>
    </source>
</evidence>
<organism evidence="7 8">
    <name type="scientific">Pustulibacterium marinum</name>
    <dbReference type="NCBI Taxonomy" id="1224947"/>
    <lineage>
        <taxon>Bacteria</taxon>
        <taxon>Pseudomonadati</taxon>
        <taxon>Bacteroidota</taxon>
        <taxon>Flavobacteriia</taxon>
        <taxon>Flavobacteriales</taxon>
        <taxon>Flavobacteriaceae</taxon>
        <taxon>Pustulibacterium</taxon>
    </lineage>
</organism>
<feature type="domain" description="Thioredoxin" evidence="6">
    <location>
        <begin position="24"/>
        <end position="169"/>
    </location>
</feature>
<dbReference type="PANTHER" id="PTHR42852:SF6">
    <property type="entry name" value="THIOL:DISULFIDE INTERCHANGE PROTEIN DSBE"/>
    <property type="match status" value="1"/>
</dbReference>
<dbReference type="PANTHER" id="PTHR42852">
    <property type="entry name" value="THIOL:DISULFIDE INTERCHANGE PROTEIN DSBE"/>
    <property type="match status" value="1"/>
</dbReference>
<gene>
    <name evidence="7" type="ORF">SAMN05216480_101900</name>
</gene>
<dbReference type="SUPFAM" id="SSF52833">
    <property type="entry name" value="Thioredoxin-like"/>
    <property type="match status" value="1"/>
</dbReference>
<dbReference type="InterPro" id="IPR050553">
    <property type="entry name" value="Thioredoxin_ResA/DsbE_sf"/>
</dbReference>
<keyword evidence="3" id="KW-1015">Disulfide bond</keyword>
<name>A0A1I7FDZ1_9FLAO</name>
<dbReference type="AlphaFoldDB" id="A0A1I7FDZ1"/>
<feature type="signal peptide" evidence="5">
    <location>
        <begin position="1"/>
        <end position="21"/>
    </location>
</feature>
<dbReference type="InterPro" id="IPR013766">
    <property type="entry name" value="Thioredoxin_domain"/>
</dbReference>
<dbReference type="CDD" id="cd02966">
    <property type="entry name" value="TlpA_like_family"/>
    <property type="match status" value="1"/>
</dbReference>
<dbReference type="InterPro" id="IPR036249">
    <property type="entry name" value="Thioredoxin-like_sf"/>
</dbReference>